<protein>
    <submittedName>
        <fullName evidence="4">Uncharacterized protein</fullName>
    </submittedName>
</protein>
<keyword evidence="5" id="KW-1185">Reference proteome</keyword>
<dbReference type="Proteomes" id="UP000297031">
    <property type="component" value="Chromosome"/>
</dbReference>
<dbReference type="InterPro" id="IPR007346">
    <property type="entry name" value="Endonuclease-I"/>
</dbReference>
<dbReference type="OrthoDB" id="9770276at2"/>
<dbReference type="InterPro" id="IPR044925">
    <property type="entry name" value="His-Me_finger_sf"/>
</dbReference>
<organism evidence="4 5">
    <name type="scientific">Muribaculum gordoncarteri</name>
    <dbReference type="NCBI Taxonomy" id="2530390"/>
    <lineage>
        <taxon>Bacteria</taxon>
        <taxon>Pseudomonadati</taxon>
        <taxon>Bacteroidota</taxon>
        <taxon>Bacteroidia</taxon>
        <taxon>Bacteroidales</taxon>
        <taxon>Muribaculaceae</taxon>
        <taxon>Muribaculum</taxon>
    </lineage>
</organism>
<evidence type="ECO:0000256" key="1">
    <source>
        <dbReference type="ARBA" id="ARBA00006429"/>
    </source>
</evidence>
<dbReference type="AlphaFoldDB" id="A0A4P7VPN2"/>
<proteinExistence type="inferred from homology"/>
<reference evidence="4 5" key="1">
    <citation type="submission" date="2019-02" db="EMBL/GenBank/DDBJ databases">
        <title>Isolation and identification of novel species under the genus Muribaculum.</title>
        <authorList>
            <person name="Miyake S."/>
            <person name="Ding Y."/>
            <person name="Low A."/>
            <person name="Soh M."/>
            <person name="Seedorf H."/>
        </authorList>
    </citation>
    <scope>NUCLEOTIDE SEQUENCE [LARGE SCALE GENOMIC DNA]</scope>
    <source>
        <strain evidence="4 5">TLL-A4</strain>
    </source>
</reference>
<evidence type="ECO:0000313" key="4">
    <source>
        <dbReference type="EMBL" id="QCD35838.1"/>
    </source>
</evidence>
<dbReference type="EMBL" id="CP039393">
    <property type="protein sequence ID" value="QCD35838.1"/>
    <property type="molecule type" value="Genomic_DNA"/>
</dbReference>
<dbReference type="PANTHER" id="PTHR33607">
    <property type="entry name" value="ENDONUCLEASE-1"/>
    <property type="match status" value="1"/>
</dbReference>
<dbReference type="RefSeq" id="WP_123396808.1">
    <property type="nucleotide sequence ID" value="NZ_CP039393.1"/>
</dbReference>
<dbReference type="Pfam" id="PF04231">
    <property type="entry name" value="Endonuclease_1"/>
    <property type="match status" value="1"/>
</dbReference>
<dbReference type="GO" id="GO:0016787">
    <property type="term" value="F:hydrolase activity"/>
    <property type="evidence" value="ECO:0007669"/>
    <property type="project" value="UniProtKB-KW"/>
</dbReference>
<dbReference type="PANTHER" id="PTHR33607:SF2">
    <property type="entry name" value="ENDONUCLEASE-1"/>
    <property type="match status" value="1"/>
</dbReference>
<sequence>MNTRFCGIAVAAITAGSVMIYGDAIDDYAVGRKDAAIKSTVKSHYRPHNYVTESHNDINLWQSLLKVDASDNDDGSVLNRYATTTVTPAFDSQGVPLNLGFDRIVPPEWWKSSDMMTSAAMDLYNIVVCDQELMQKRKSLPLADVTNVESDNGFWRYGTSPLYGSEKIQCIEPPAEYKGDFARALMYMVSVYPPSIWQGWGDVMLLGNEYPTMRDHTVTLYLKWHYDDPVSPLELQRNDRIEAIQGNRNPFVDHPELIDYIWGRKAGEIYGTHEAPVDPDDPDRKRTPLKGNYTAADGAVDLYSPYVPDDAEWTIDLQPVAEKSLPIDDIAAGRHELRYTAGDMKGRLIINITK</sequence>
<evidence type="ECO:0000313" key="5">
    <source>
        <dbReference type="Proteomes" id="UP000297031"/>
    </source>
</evidence>
<accession>A0A4P7VPN2</accession>
<gene>
    <name evidence="4" type="ORF">E7746_08065</name>
</gene>
<comment type="similarity">
    <text evidence="1">Belongs to the EndA/NucM nuclease family.</text>
</comment>
<dbReference type="KEGG" id="mgod:E7746_08065"/>
<keyword evidence="3" id="KW-0378">Hydrolase</keyword>
<keyword evidence="2" id="KW-0540">Nuclease</keyword>
<evidence type="ECO:0000256" key="2">
    <source>
        <dbReference type="ARBA" id="ARBA00022722"/>
    </source>
</evidence>
<evidence type="ECO:0000256" key="3">
    <source>
        <dbReference type="ARBA" id="ARBA00022801"/>
    </source>
</evidence>
<dbReference type="SUPFAM" id="SSF54060">
    <property type="entry name" value="His-Me finger endonucleases"/>
    <property type="match status" value="1"/>
</dbReference>
<dbReference type="GO" id="GO:0004518">
    <property type="term" value="F:nuclease activity"/>
    <property type="evidence" value="ECO:0007669"/>
    <property type="project" value="UniProtKB-KW"/>
</dbReference>
<name>A0A4P7VPN2_9BACT</name>